<dbReference type="InterPro" id="IPR036345">
    <property type="entry name" value="ExoRNase_PH_dom2_sf"/>
</dbReference>
<gene>
    <name evidence="9" type="ORF">JVT61DRAFT_7459</name>
</gene>
<feature type="chain" id="PRO_5034932516" description="Ribosomal RNA-processing protein 42" evidence="7">
    <location>
        <begin position="24"/>
        <end position="533"/>
    </location>
</feature>
<dbReference type="GO" id="GO:0000177">
    <property type="term" value="C:cytoplasmic exosome (RNase complex)"/>
    <property type="evidence" value="ECO:0007669"/>
    <property type="project" value="TreeGrafter"/>
</dbReference>
<dbReference type="PANTHER" id="PTHR11097:SF8">
    <property type="entry name" value="EXOSOME COMPLEX COMPONENT RRP42"/>
    <property type="match status" value="1"/>
</dbReference>
<dbReference type="SUPFAM" id="SSF54211">
    <property type="entry name" value="Ribosomal protein S5 domain 2-like"/>
    <property type="match status" value="1"/>
</dbReference>
<dbReference type="GO" id="GO:0000467">
    <property type="term" value="P:exonucleolytic trimming to generate mature 3'-end of 5.8S rRNA from tricistronic rRNA transcript (SSU-rRNA, 5.8S rRNA, LSU-rRNA)"/>
    <property type="evidence" value="ECO:0007669"/>
    <property type="project" value="TreeGrafter"/>
</dbReference>
<evidence type="ECO:0000313" key="9">
    <source>
        <dbReference type="EMBL" id="KAG6372692.1"/>
    </source>
</evidence>
<evidence type="ECO:0000256" key="1">
    <source>
        <dbReference type="ARBA" id="ARBA00004496"/>
    </source>
</evidence>
<dbReference type="Proteomes" id="UP000683000">
    <property type="component" value="Unassembled WGS sequence"/>
</dbReference>
<dbReference type="GO" id="GO:0005840">
    <property type="term" value="C:ribosome"/>
    <property type="evidence" value="ECO:0007669"/>
    <property type="project" value="UniProtKB-KW"/>
</dbReference>
<feature type="signal peptide" evidence="7">
    <location>
        <begin position="1"/>
        <end position="23"/>
    </location>
</feature>
<evidence type="ECO:0000256" key="5">
    <source>
        <dbReference type="ARBA" id="ARBA00022835"/>
    </source>
</evidence>
<dbReference type="GO" id="GO:0016075">
    <property type="term" value="P:rRNA catabolic process"/>
    <property type="evidence" value="ECO:0007669"/>
    <property type="project" value="TreeGrafter"/>
</dbReference>
<dbReference type="Pfam" id="PF01138">
    <property type="entry name" value="RNase_PH"/>
    <property type="match status" value="1"/>
</dbReference>
<dbReference type="OrthoDB" id="272245at2759"/>
<comment type="subcellular location">
    <subcellularLocation>
        <location evidence="1">Cytoplasm</location>
    </subcellularLocation>
    <subcellularLocation>
        <location evidence="2">Nucleus</location>
        <location evidence="2">Nucleolus</location>
    </subcellularLocation>
</comment>
<evidence type="ECO:0000256" key="4">
    <source>
        <dbReference type="ARBA" id="ARBA00022490"/>
    </source>
</evidence>
<protein>
    <recommendedName>
        <fullName evidence="6">Ribosomal RNA-processing protein 42</fullName>
    </recommendedName>
</protein>
<dbReference type="InterPro" id="IPR020568">
    <property type="entry name" value="Ribosomal_Su5_D2-typ_SF"/>
</dbReference>
<sequence length="533" mass="57863">MFVRQLFSFFPVMLGLFTVGVLAQELVLVPPSTHPTCANPPMDQCAFYANCLESRYQCGPDGYPISYGQHYCQKFSDNRGMFDAQGQQWMINTMHCLQLALVGDAIDATPPASDCRALRDHAFASHAGCYISNGFCTLGVQVWTTVLEIVDIKTLFSSWGAFKSMIQTAGDAGHPAGHGRHMYLYIVVEMTSLSKAEKSYIRSSLLSDPPLRLDGRSLEDYRPIALETGVVPLANGSAKVCIGRPGRGGYVQEAGGVGGGTEVVVGVKLEVAGVGDEEGGGKVACTVSCSPAACPSLSSNALDDLQSDLTILLESVLSHPSLRPNNLVIVPGKKAWAVKLDAVVFADGGNVVDCLMLACRAALWDTKVPRTKSVEYRAPRRHAAQGDVGMDVDVDEEAGKLGGLETKGESSATDFELTDYWDEGEVLSGRESWPVCVTLNVLSNMHFLDAKLQEEASVPLRMYVMYAFPRGKPILQTFRLVGPEVSTIDQIRGLIKRAEAYARNTWTGLEAKLKDEEARRGVKAREKFYSRLG</sequence>
<evidence type="ECO:0000259" key="8">
    <source>
        <dbReference type="Pfam" id="PF01138"/>
    </source>
</evidence>
<evidence type="ECO:0000256" key="6">
    <source>
        <dbReference type="ARBA" id="ARBA00042523"/>
    </source>
</evidence>
<evidence type="ECO:0000256" key="7">
    <source>
        <dbReference type="SAM" id="SignalP"/>
    </source>
</evidence>
<dbReference type="GO" id="GO:0000176">
    <property type="term" value="C:nuclear exosome (RNase complex)"/>
    <property type="evidence" value="ECO:0007669"/>
    <property type="project" value="UniProtKB-ARBA"/>
</dbReference>
<evidence type="ECO:0000313" key="10">
    <source>
        <dbReference type="Proteomes" id="UP000683000"/>
    </source>
</evidence>
<dbReference type="InterPro" id="IPR050590">
    <property type="entry name" value="Exosome_comp_Rrp42_subfam"/>
</dbReference>
<dbReference type="GO" id="GO:0034475">
    <property type="term" value="P:U4 snRNA 3'-end processing"/>
    <property type="evidence" value="ECO:0007669"/>
    <property type="project" value="TreeGrafter"/>
</dbReference>
<dbReference type="GO" id="GO:0071035">
    <property type="term" value="P:nuclear polyadenylation-dependent rRNA catabolic process"/>
    <property type="evidence" value="ECO:0007669"/>
    <property type="project" value="TreeGrafter"/>
</dbReference>
<dbReference type="GO" id="GO:0034473">
    <property type="term" value="P:U1 snRNA 3'-end processing"/>
    <property type="evidence" value="ECO:0007669"/>
    <property type="project" value="TreeGrafter"/>
</dbReference>
<dbReference type="GO" id="GO:0071028">
    <property type="term" value="P:nuclear mRNA surveillance"/>
    <property type="evidence" value="ECO:0007669"/>
    <property type="project" value="TreeGrafter"/>
</dbReference>
<dbReference type="GO" id="GO:0005730">
    <property type="term" value="C:nucleolus"/>
    <property type="evidence" value="ECO:0007669"/>
    <property type="project" value="UniProtKB-SubCell"/>
</dbReference>
<keyword evidence="5" id="KW-0271">Exosome</keyword>
<dbReference type="InterPro" id="IPR027408">
    <property type="entry name" value="PNPase/RNase_PH_dom_sf"/>
</dbReference>
<organism evidence="9 10">
    <name type="scientific">Boletus reticuloceps</name>
    <dbReference type="NCBI Taxonomy" id="495285"/>
    <lineage>
        <taxon>Eukaryota</taxon>
        <taxon>Fungi</taxon>
        <taxon>Dikarya</taxon>
        <taxon>Basidiomycota</taxon>
        <taxon>Agaricomycotina</taxon>
        <taxon>Agaricomycetes</taxon>
        <taxon>Agaricomycetidae</taxon>
        <taxon>Boletales</taxon>
        <taxon>Boletineae</taxon>
        <taxon>Boletaceae</taxon>
        <taxon>Boletoideae</taxon>
        <taxon>Boletus</taxon>
    </lineage>
</organism>
<keyword evidence="9" id="KW-0687">Ribonucleoprotein</keyword>
<dbReference type="SUPFAM" id="SSF55666">
    <property type="entry name" value="Ribonuclease PH domain 2-like"/>
    <property type="match status" value="1"/>
</dbReference>
<reference evidence="9" key="1">
    <citation type="submission" date="2021-03" db="EMBL/GenBank/DDBJ databases">
        <title>Evolutionary innovations through gain and loss of genes in the ectomycorrhizal Boletales.</title>
        <authorList>
            <person name="Wu G."/>
            <person name="Miyauchi S."/>
            <person name="Morin E."/>
            <person name="Yang Z.-L."/>
            <person name="Xu J."/>
            <person name="Martin F.M."/>
        </authorList>
    </citation>
    <scope>NUCLEOTIDE SEQUENCE</scope>
    <source>
        <strain evidence="9">BR01</strain>
    </source>
</reference>
<evidence type="ECO:0000256" key="3">
    <source>
        <dbReference type="ARBA" id="ARBA00006678"/>
    </source>
</evidence>
<keyword evidence="9" id="KW-0689">Ribosomal protein</keyword>
<dbReference type="AlphaFoldDB" id="A0A8I2YJ83"/>
<feature type="domain" description="Exoribonuclease phosphorolytic" evidence="8">
    <location>
        <begin position="221"/>
        <end position="369"/>
    </location>
</feature>
<dbReference type="GO" id="GO:0071038">
    <property type="term" value="P:TRAMP-dependent tRNA surveillance pathway"/>
    <property type="evidence" value="ECO:0007669"/>
    <property type="project" value="TreeGrafter"/>
</dbReference>
<comment type="similarity">
    <text evidence="3">Belongs to the RNase PH family.</text>
</comment>
<keyword evidence="7" id="KW-0732">Signal</keyword>
<dbReference type="GO" id="GO:0035925">
    <property type="term" value="F:mRNA 3'-UTR AU-rich region binding"/>
    <property type="evidence" value="ECO:0007669"/>
    <property type="project" value="TreeGrafter"/>
</dbReference>
<name>A0A8I2YJ83_9AGAM</name>
<accession>A0A8I2YJ83</accession>
<keyword evidence="4" id="KW-0963">Cytoplasm</keyword>
<dbReference type="PANTHER" id="PTHR11097">
    <property type="entry name" value="EXOSOME COMPLEX EXONUCLEASE RIBOSOMAL RNA PROCESSING PROTEIN"/>
    <property type="match status" value="1"/>
</dbReference>
<dbReference type="GO" id="GO:0034476">
    <property type="term" value="P:U5 snRNA 3'-end processing"/>
    <property type="evidence" value="ECO:0007669"/>
    <property type="project" value="TreeGrafter"/>
</dbReference>
<evidence type="ECO:0000256" key="2">
    <source>
        <dbReference type="ARBA" id="ARBA00004604"/>
    </source>
</evidence>
<dbReference type="EMBL" id="JAGFBS010000026">
    <property type="protein sequence ID" value="KAG6372692.1"/>
    <property type="molecule type" value="Genomic_DNA"/>
</dbReference>
<keyword evidence="10" id="KW-1185">Reference proteome</keyword>
<comment type="caution">
    <text evidence="9">The sequence shown here is derived from an EMBL/GenBank/DDBJ whole genome shotgun (WGS) entry which is preliminary data.</text>
</comment>
<proteinExistence type="inferred from homology"/>
<dbReference type="InterPro" id="IPR001247">
    <property type="entry name" value="ExoRNase_PH_dom1"/>
</dbReference>
<dbReference type="Gene3D" id="3.30.230.70">
    <property type="entry name" value="GHMP Kinase, N-terminal domain"/>
    <property type="match status" value="1"/>
</dbReference>